<protein>
    <submittedName>
        <fullName evidence="1">RNA-binding protein</fullName>
    </submittedName>
</protein>
<sequence length="74" mass="8322">MKLAGRINSIIGKHIIVVCCDPAQLPRIHTEVVDRRQKPVGKLVEVFGNINAPYATVYCKNTKNRITGEKIYTK</sequence>
<dbReference type="KEGG" id="mefw:F1737_01915"/>
<dbReference type="InterPro" id="IPR038664">
    <property type="entry name" value="Gar1/Naf1_Cbf5-bd_sf"/>
</dbReference>
<dbReference type="Pfam" id="PF04410">
    <property type="entry name" value="Gar1"/>
    <property type="match status" value="1"/>
</dbReference>
<dbReference type="RefSeq" id="WP_317137097.1">
    <property type="nucleotide sequence ID" value="NZ_CP043875.1"/>
</dbReference>
<organism evidence="1 2">
    <name type="scientific">Methanochimaera problematica</name>
    <dbReference type="NCBI Taxonomy" id="2609417"/>
    <lineage>
        <taxon>Archaea</taxon>
        <taxon>Methanobacteriati</taxon>
        <taxon>Methanobacteriota</taxon>
        <taxon>Stenosarchaea group</taxon>
        <taxon>Methanomicrobia</taxon>
        <taxon>Methanomicrobiales</taxon>
        <taxon>Methanomicrobiaceae</taxon>
        <taxon>Methanochimaera</taxon>
    </lineage>
</organism>
<dbReference type="Gene3D" id="2.40.10.230">
    <property type="entry name" value="Probable tRNA pseudouridine synthase domain"/>
    <property type="match status" value="1"/>
</dbReference>
<dbReference type="InterPro" id="IPR007504">
    <property type="entry name" value="H/ACA_rnp_Gar1/Naf1"/>
</dbReference>
<dbReference type="GeneID" id="85228886"/>
<evidence type="ECO:0000313" key="1">
    <source>
        <dbReference type="EMBL" id="WOF15526.1"/>
    </source>
</evidence>
<dbReference type="AlphaFoldDB" id="A0AA97I3R6"/>
<accession>A0AA97I3R6</accession>
<dbReference type="EMBL" id="CP043875">
    <property type="protein sequence ID" value="WOF15526.1"/>
    <property type="molecule type" value="Genomic_DNA"/>
</dbReference>
<evidence type="ECO:0000313" key="2">
    <source>
        <dbReference type="Proteomes" id="UP001301797"/>
    </source>
</evidence>
<keyword evidence="2" id="KW-1185">Reference proteome</keyword>
<reference evidence="1 2" key="1">
    <citation type="submission" date="2019-09" db="EMBL/GenBank/DDBJ databases">
        <title>The complete genome of Methanoplanus sp. FWC-SCC4.</title>
        <authorList>
            <person name="Chen S.-C."/>
            <person name="Zhou Y.-Z."/>
            <person name="Lai M.-C."/>
        </authorList>
    </citation>
    <scope>NUCLEOTIDE SEQUENCE [LARGE SCALE GENOMIC DNA]</scope>
    <source>
        <strain evidence="1 2">FWC-SCC4</strain>
    </source>
</reference>
<dbReference type="GO" id="GO:0001522">
    <property type="term" value="P:pseudouridine synthesis"/>
    <property type="evidence" value="ECO:0007669"/>
    <property type="project" value="InterPro"/>
</dbReference>
<dbReference type="GO" id="GO:0042254">
    <property type="term" value="P:ribosome biogenesis"/>
    <property type="evidence" value="ECO:0007669"/>
    <property type="project" value="InterPro"/>
</dbReference>
<dbReference type="InterPro" id="IPR009000">
    <property type="entry name" value="Transl_B-barrel_sf"/>
</dbReference>
<dbReference type="SUPFAM" id="SSF50447">
    <property type="entry name" value="Translation proteins"/>
    <property type="match status" value="1"/>
</dbReference>
<gene>
    <name evidence="1" type="ORF">F1737_01915</name>
</gene>
<dbReference type="Proteomes" id="UP001301797">
    <property type="component" value="Chromosome"/>
</dbReference>
<name>A0AA97I3R6_9EURY</name>
<proteinExistence type="predicted"/>